<keyword evidence="2" id="KW-1185">Reference proteome</keyword>
<dbReference type="Proteomes" id="UP000583556">
    <property type="component" value="Unassembled WGS sequence"/>
</dbReference>
<dbReference type="EMBL" id="JABBGM010000020">
    <property type="protein sequence ID" value="NML96192.1"/>
    <property type="molecule type" value="Genomic_DNA"/>
</dbReference>
<dbReference type="AlphaFoldDB" id="A0A7Y0BT88"/>
<reference evidence="1 2" key="1">
    <citation type="submission" date="2020-04" db="EMBL/GenBank/DDBJ databases">
        <title>Novosphingobium sp. TW-4 isolated from soil.</title>
        <authorList>
            <person name="Dahal R.H."/>
            <person name="Chaudhary D.K."/>
        </authorList>
    </citation>
    <scope>NUCLEOTIDE SEQUENCE [LARGE SCALE GENOMIC DNA]</scope>
    <source>
        <strain evidence="1 2">TW-4</strain>
    </source>
</reference>
<protein>
    <submittedName>
        <fullName evidence="1">Uncharacterized protein</fullName>
    </submittedName>
</protein>
<comment type="caution">
    <text evidence="1">The sequence shown here is derived from an EMBL/GenBank/DDBJ whole genome shotgun (WGS) entry which is preliminary data.</text>
</comment>
<name>A0A7Y0BT88_9SPHN</name>
<evidence type="ECO:0000313" key="2">
    <source>
        <dbReference type="Proteomes" id="UP000583556"/>
    </source>
</evidence>
<proteinExistence type="predicted"/>
<accession>A0A7Y0BT88</accession>
<dbReference type="RefSeq" id="WP_169495396.1">
    <property type="nucleotide sequence ID" value="NZ_JABBGM010000020.1"/>
</dbReference>
<evidence type="ECO:0000313" key="1">
    <source>
        <dbReference type="EMBL" id="NML96192.1"/>
    </source>
</evidence>
<sequence>MAELLPNIDVAVSVELVEFLERMARLGEESDKFEVERHCIHPGQRRTDIVNFRLIGESIHEGHGFQLIAYDDRPGRVNVEMRAARWLPDPPTKAVYIEAARGLAGELLRQYNREFGSRYRLRIGARHGKAFAMSELTTTLLERFTILANTSSLHFYDWQRFYALVRESRQEIPDYLLRSHLTKAGFSTQRAVELAEIYMHLWAFKKLR</sequence>
<gene>
    <name evidence="1" type="ORF">HHL27_21265</name>
</gene>
<organism evidence="1 2">
    <name type="scientific">Novosphingobium olei</name>
    <dbReference type="NCBI Taxonomy" id="2728851"/>
    <lineage>
        <taxon>Bacteria</taxon>
        <taxon>Pseudomonadati</taxon>
        <taxon>Pseudomonadota</taxon>
        <taxon>Alphaproteobacteria</taxon>
        <taxon>Sphingomonadales</taxon>
        <taxon>Sphingomonadaceae</taxon>
        <taxon>Novosphingobium</taxon>
    </lineage>
</organism>